<dbReference type="OrthoDB" id="8099754at2"/>
<protein>
    <submittedName>
        <fullName evidence="1">Uncharacterized protein</fullName>
    </submittedName>
</protein>
<organism evidence="1 2">
    <name type="scientific">Aquibium oceanicum</name>
    <dbReference type="NCBI Taxonomy" id="1670800"/>
    <lineage>
        <taxon>Bacteria</taxon>
        <taxon>Pseudomonadati</taxon>
        <taxon>Pseudomonadota</taxon>
        <taxon>Alphaproteobacteria</taxon>
        <taxon>Hyphomicrobiales</taxon>
        <taxon>Phyllobacteriaceae</taxon>
        <taxon>Aquibium</taxon>
    </lineage>
</organism>
<evidence type="ECO:0000313" key="1">
    <source>
        <dbReference type="EMBL" id="APH74434.1"/>
    </source>
</evidence>
<keyword evidence="2" id="KW-1185">Reference proteome</keyword>
<evidence type="ECO:0000313" key="2">
    <source>
        <dbReference type="Proteomes" id="UP000182840"/>
    </source>
</evidence>
<dbReference type="STRING" id="1670800.BSQ44_05875"/>
<accession>A0A1L3SYK2</accession>
<sequence>MNRGNALVHLGFATALVAFVASDIRVQAQGLDAPDAIEKIVGSDVHEEEQQATADSDRVIAAIEKSAENTGTVRKVTNLDRLDIVFLPDAAATEGGPPAAIDEKLAEYDDDVRALRQELRGNAMLFHAIDSRSILVDDVLAIEFDDAKGAVIYAAAKPAE</sequence>
<name>A0A1L3SYK2_9HYPH</name>
<reference evidence="2" key="1">
    <citation type="submission" date="2016-11" db="EMBL/GenBank/DDBJ databases">
        <title>Mesorhizobium oceanicum sp. nov., isolated from deep seawater in South China Sea.</title>
        <authorList>
            <person name="Fu G.-Y."/>
        </authorList>
    </citation>
    <scope>NUCLEOTIDE SEQUENCE [LARGE SCALE GENOMIC DNA]</scope>
    <source>
        <strain evidence="2">B7</strain>
    </source>
</reference>
<gene>
    <name evidence="1" type="ORF">BSQ44_05875</name>
</gene>
<proteinExistence type="predicted"/>
<dbReference type="KEGG" id="meso:BSQ44_05875"/>
<dbReference type="EMBL" id="CP018171">
    <property type="protein sequence ID" value="APH74434.1"/>
    <property type="molecule type" value="Genomic_DNA"/>
</dbReference>
<dbReference type="Proteomes" id="UP000182840">
    <property type="component" value="Chromosome"/>
</dbReference>
<dbReference type="AlphaFoldDB" id="A0A1L3SYK2"/>